<comment type="subcellular location">
    <subcellularLocation>
        <location evidence="4">Peroxisome membrane</location>
    </subcellularLocation>
</comment>
<keyword evidence="3" id="KW-0576">Peroxisome</keyword>
<dbReference type="GO" id="GO:0016559">
    <property type="term" value="P:peroxisome fission"/>
    <property type="evidence" value="ECO:0007669"/>
    <property type="project" value="InterPro"/>
</dbReference>
<keyword evidence="1" id="KW-0962">Peroxisome biogenesis</keyword>
<evidence type="ECO:0000256" key="1">
    <source>
        <dbReference type="ARBA" id="ARBA00022593"/>
    </source>
</evidence>
<dbReference type="PANTHER" id="PTHR12652:SF23">
    <property type="entry name" value="MICROBODY (PEROXISOME) PROLIFERATION PROTEIN PEROXIN 11B (EUROFUNG)"/>
    <property type="match status" value="1"/>
</dbReference>
<gene>
    <name evidence="5" type="ORF">C8A01DRAFT_33545</name>
</gene>
<evidence type="ECO:0000256" key="4">
    <source>
        <dbReference type="ARBA" id="ARBA00046271"/>
    </source>
</evidence>
<dbReference type="EMBL" id="MU854342">
    <property type="protein sequence ID" value="KAK4042342.1"/>
    <property type="molecule type" value="Genomic_DNA"/>
</dbReference>
<dbReference type="InterPro" id="IPR008733">
    <property type="entry name" value="PEX11"/>
</dbReference>
<protein>
    <recommendedName>
        <fullName evidence="7">PEX11 domain protein</fullName>
    </recommendedName>
</protein>
<dbReference type="Proteomes" id="UP001303115">
    <property type="component" value="Unassembled WGS sequence"/>
</dbReference>
<evidence type="ECO:0000313" key="6">
    <source>
        <dbReference type="Proteomes" id="UP001303115"/>
    </source>
</evidence>
<name>A0AAN6PKG2_9PEZI</name>
<keyword evidence="2" id="KW-0472">Membrane</keyword>
<accession>A0AAN6PKG2</accession>
<evidence type="ECO:0000313" key="5">
    <source>
        <dbReference type="EMBL" id="KAK4042342.1"/>
    </source>
</evidence>
<evidence type="ECO:0008006" key="7">
    <source>
        <dbReference type="Google" id="ProtNLM"/>
    </source>
</evidence>
<comment type="caution">
    <text evidence="5">The sequence shown here is derived from an EMBL/GenBank/DDBJ whole genome shotgun (WGS) entry which is preliminary data.</text>
</comment>
<dbReference type="PANTHER" id="PTHR12652">
    <property type="entry name" value="PEROXISOMAL BIOGENESIS FACTOR 11"/>
    <property type="match status" value="1"/>
</dbReference>
<organism evidence="5 6">
    <name type="scientific">Parachaetomium inaequale</name>
    <dbReference type="NCBI Taxonomy" id="2588326"/>
    <lineage>
        <taxon>Eukaryota</taxon>
        <taxon>Fungi</taxon>
        <taxon>Dikarya</taxon>
        <taxon>Ascomycota</taxon>
        <taxon>Pezizomycotina</taxon>
        <taxon>Sordariomycetes</taxon>
        <taxon>Sordariomycetidae</taxon>
        <taxon>Sordariales</taxon>
        <taxon>Chaetomiaceae</taxon>
        <taxon>Parachaetomium</taxon>
    </lineage>
</organism>
<evidence type="ECO:0000256" key="3">
    <source>
        <dbReference type="ARBA" id="ARBA00023140"/>
    </source>
</evidence>
<proteinExistence type="predicted"/>
<dbReference type="Pfam" id="PF05648">
    <property type="entry name" value="PEX11"/>
    <property type="match status" value="1"/>
</dbReference>
<sequence>MADRVSTFEQFVKFGTDAYGIERLLRLLQSLTTLLLFTPTLLTSFLPLSSPLTTLTPSTLTHLRTRLATLRQPLRFFRFLDSFSAAWSVLSSLQQSSHHHDHHHKNKRDWPDRLQQWLDFGSKAFTGMYLLLESLVFIEVVLDAPGLGVWASREVVVGLVVDGQRFWFAGLVCGVLGGVVKLMRDGLEEGKREKGGKRGKGKVVRRLVADVMDLGLPGSVVGWVPLVPGTVGLLMLGSTVLTGLEVWERCGREVVAAKKAAREGR</sequence>
<evidence type="ECO:0000256" key="2">
    <source>
        <dbReference type="ARBA" id="ARBA00023136"/>
    </source>
</evidence>
<keyword evidence="6" id="KW-1185">Reference proteome</keyword>
<dbReference type="AlphaFoldDB" id="A0AAN6PKG2"/>
<reference evidence="6" key="1">
    <citation type="journal article" date="2023" name="Mol. Phylogenet. Evol.">
        <title>Genome-scale phylogeny and comparative genomics of the fungal order Sordariales.</title>
        <authorList>
            <person name="Hensen N."/>
            <person name="Bonometti L."/>
            <person name="Westerberg I."/>
            <person name="Brannstrom I.O."/>
            <person name="Guillou S."/>
            <person name="Cros-Aarteil S."/>
            <person name="Calhoun S."/>
            <person name="Haridas S."/>
            <person name="Kuo A."/>
            <person name="Mondo S."/>
            <person name="Pangilinan J."/>
            <person name="Riley R."/>
            <person name="LaButti K."/>
            <person name="Andreopoulos B."/>
            <person name="Lipzen A."/>
            <person name="Chen C."/>
            <person name="Yan M."/>
            <person name="Daum C."/>
            <person name="Ng V."/>
            <person name="Clum A."/>
            <person name="Steindorff A."/>
            <person name="Ohm R.A."/>
            <person name="Martin F."/>
            <person name="Silar P."/>
            <person name="Natvig D.O."/>
            <person name="Lalanne C."/>
            <person name="Gautier V."/>
            <person name="Ament-Velasquez S.L."/>
            <person name="Kruys A."/>
            <person name="Hutchinson M.I."/>
            <person name="Powell A.J."/>
            <person name="Barry K."/>
            <person name="Miller A.N."/>
            <person name="Grigoriev I.V."/>
            <person name="Debuchy R."/>
            <person name="Gladieux P."/>
            <person name="Hiltunen Thoren M."/>
            <person name="Johannesson H."/>
        </authorList>
    </citation>
    <scope>NUCLEOTIDE SEQUENCE [LARGE SCALE GENOMIC DNA]</scope>
    <source>
        <strain evidence="6">CBS 284.82</strain>
    </source>
</reference>
<dbReference type="GO" id="GO:0005778">
    <property type="term" value="C:peroxisomal membrane"/>
    <property type="evidence" value="ECO:0007669"/>
    <property type="project" value="UniProtKB-SubCell"/>
</dbReference>